<dbReference type="EMBL" id="MLKD01000006">
    <property type="protein sequence ID" value="OQE25339.1"/>
    <property type="molecule type" value="Genomic_DNA"/>
</dbReference>
<organism evidence="1 2">
    <name type="scientific">Penicillium steckii</name>
    <dbReference type="NCBI Taxonomy" id="303698"/>
    <lineage>
        <taxon>Eukaryota</taxon>
        <taxon>Fungi</taxon>
        <taxon>Dikarya</taxon>
        <taxon>Ascomycota</taxon>
        <taxon>Pezizomycotina</taxon>
        <taxon>Eurotiomycetes</taxon>
        <taxon>Eurotiomycetidae</taxon>
        <taxon>Eurotiales</taxon>
        <taxon>Aspergillaceae</taxon>
        <taxon>Penicillium</taxon>
    </lineage>
</organism>
<reference evidence="2" key="1">
    <citation type="journal article" date="2017" name="Nat. Microbiol.">
        <title>Global analysis of biosynthetic gene clusters reveals vast potential of secondary metabolite production in Penicillium species.</title>
        <authorList>
            <person name="Nielsen J.C."/>
            <person name="Grijseels S."/>
            <person name="Prigent S."/>
            <person name="Ji B."/>
            <person name="Dainat J."/>
            <person name="Nielsen K.F."/>
            <person name="Frisvad J.C."/>
            <person name="Workman M."/>
            <person name="Nielsen J."/>
        </authorList>
    </citation>
    <scope>NUCLEOTIDE SEQUENCE [LARGE SCALE GENOMIC DNA]</scope>
    <source>
        <strain evidence="2">IBT 24891</strain>
    </source>
</reference>
<dbReference type="AlphaFoldDB" id="A0A1V6THK1"/>
<dbReference type="Proteomes" id="UP000191285">
    <property type="component" value="Unassembled WGS sequence"/>
</dbReference>
<evidence type="ECO:0000313" key="2">
    <source>
        <dbReference type="Proteomes" id="UP000191285"/>
    </source>
</evidence>
<comment type="caution">
    <text evidence="1">The sequence shown here is derived from an EMBL/GenBank/DDBJ whole genome shotgun (WGS) entry which is preliminary data.</text>
</comment>
<evidence type="ECO:0000313" key="1">
    <source>
        <dbReference type="EMBL" id="OQE25339.1"/>
    </source>
</evidence>
<accession>A0A1V6THK1</accession>
<sequence length="75" mass="8110">MAPPSSSQSSPNGQRPHDEEFYSSFLSKLLAVIGHADETSVTRVISVVRSGASHDQILQLVEEISQRTNRTSGNA</sequence>
<keyword evidence="2" id="KW-1185">Reference proteome</keyword>
<evidence type="ECO:0008006" key="3">
    <source>
        <dbReference type="Google" id="ProtNLM"/>
    </source>
</evidence>
<proteinExistence type="predicted"/>
<protein>
    <recommendedName>
        <fullName evidence="3">Mitotic-spindle organizing protein 1</fullName>
    </recommendedName>
</protein>
<name>A0A1V6THK1_9EURO</name>
<gene>
    <name evidence="1" type="ORF">PENSTE_c006G06417</name>
</gene>